<feature type="domain" description="BTB" evidence="3">
    <location>
        <begin position="26"/>
        <end position="133"/>
    </location>
</feature>
<reference evidence="4 5" key="1">
    <citation type="submission" date="2023-05" db="EMBL/GenBank/DDBJ databases">
        <title>A 100% complete, gapless, phased diploid assembly of the Scenedesmus obliquus UTEX 3031 genome.</title>
        <authorList>
            <person name="Biondi T.C."/>
            <person name="Hanschen E.R."/>
            <person name="Kwon T."/>
            <person name="Eng W."/>
            <person name="Kruse C.P.S."/>
            <person name="Koehler S.I."/>
            <person name="Kunde Y."/>
            <person name="Gleasner C.D."/>
            <person name="You Mak K.T."/>
            <person name="Polle J."/>
            <person name="Hovde B.T."/>
            <person name="Starkenburg S.R."/>
        </authorList>
    </citation>
    <scope>NUCLEOTIDE SEQUENCE [LARGE SCALE GENOMIC DNA]</scope>
    <source>
        <strain evidence="4 5">DOE0152z</strain>
    </source>
</reference>
<name>A0ABY8TIT2_TETOB</name>
<feature type="compositionally biased region" description="Acidic residues" evidence="2">
    <location>
        <begin position="356"/>
        <end position="396"/>
    </location>
</feature>
<gene>
    <name evidence="4" type="ORF">OEZ85_007746</name>
</gene>
<evidence type="ECO:0000256" key="2">
    <source>
        <dbReference type="SAM" id="MobiDB-lite"/>
    </source>
</evidence>
<sequence length="396" mass="41412">MSRFRSIEAMLASGHDRVVELRFTNVEGASLHAHSCVLSNWSRVLAHVIEDAHSTQPDAAAAEAAAAAAGPARHQTIPLDDADCSAWEDALSLMYPAVPLFQVTWGNAARLLLLADKYDMPAVTEHVRIFLDTPREAFASTAAAAAGAAAGAAAAAGPLRLEAQLTGASSPGLPNVFEWLPVTSKCGLEQHAQSCIDHIIKQQLPIPAGLISSIQPQHAEALFNAMQQALQQARAQLQQAALPSQDFRCACCRNRWYLLPGAGRPQLVPGAAGTGNAQGPRQAAACMHCGEDVTQRHQGDLEEEEPHIVFSQSLGTTDEAGGEDDTDDDDDEEDGGGSGSDEAMSQDSNSQGADGATDDDDDLDGSDDDSMLSGSEESDEGDGDSDTGGATDEEAG</sequence>
<dbReference type="CDD" id="cd18186">
    <property type="entry name" value="BTB_POZ_ZBTB_KLHL-like"/>
    <property type="match status" value="1"/>
</dbReference>
<proteinExistence type="predicted"/>
<dbReference type="SUPFAM" id="SSF54695">
    <property type="entry name" value="POZ domain"/>
    <property type="match status" value="1"/>
</dbReference>
<dbReference type="EMBL" id="CP126208">
    <property type="protein sequence ID" value="WIA08303.1"/>
    <property type="molecule type" value="Genomic_DNA"/>
</dbReference>
<dbReference type="Gene3D" id="3.30.710.10">
    <property type="entry name" value="Potassium Channel Kv1.1, Chain A"/>
    <property type="match status" value="1"/>
</dbReference>
<evidence type="ECO:0000313" key="4">
    <source>
        <dbReference type="EMBL" id="WIA08303.1"/>
    </source>
</evidence>
<dbReference type="Pfam" id="PF00651">
    <property type="entry name" value="BTB"/>
    <property type="match status" value="1"/>
</dbReference>
<comment type="pathway">
    <text evidence="1">Protein modification; protein ubiquitination.</text>
</comment>
<feature type="compositionally biased region" description="Acidic residues" evidence="2">
    <location>
        <begin position="320"/>
        <end position="335"/>
    </location>
</feature>
<keyword evidence="5" id="KW-1185">Reference proteome</keyword>
<accession>A0ABY8TIT2</accession>
<evidence type="ECO:0000259" key="3">
    <source>
        <dbReference type="Pfam" id="PF00651"/>
    </source>
</evidence>
<evidence type="ECO:0000256" key="1">
    <source>
        <dbReference type="ARBA" id="ARBA00004906"/>
    </source>
</evidence>
<dbReference type="InterPro" id="IPR000210">
    <property type="entry name" value="BTB/POZ_dom"/>
</dbReference>
<protein>
    <recommendedName>
        <fullName evidence="3">BTB domain-containing protein</fullName>
    </recommendedName>
</protein>
<dbReference type="Proteomes" id="UP001244341">
    <property type="component" value="Chromosome 1b"/>
</dbReference>
<organism evidence="4 5">
    <name type="scientific">Tetradesmus obliquus</name>
    <name type="common">Green alga</name>
    <name type="synonym">Acutodesmus obliquus</name>
    <dbReference type="NCBI Taxonomy" id="3088"/>
    <lineage>
        <taxon>Eukaryota</taxon>
        <taxon>Viridiplantae</taxon>
        <taxon>Chlorophyta</taxon>
        <taxon>core chlorophytes</taxon>
        <taxon>Chlorophyceae</taxon>
        <taxon>CS clade</taxon>
        <taxon>Sphaeropleales</taxon>
        <taxon>Scenedesmaceae</taxon>
        <taxon>Tetradesmus</taxon>
    </lineage>
</organism>
<evidence type="ECO:0000313" key="5">
    <source>
        <dbReference type="Proteomes" id="UP001244341"/>
    </source>
</evidence>
<dbReference type="InterPro" id="IPR011333">
    <property type="entry name" value="SKP1/BTB/POZ_sf"/>
</dbReference>
<feature type="region of interest" description="Disordered" evidence="2">
    <location>
        <begin position="311"/>
        <end position="396"/>
    </location>
</feature>